<dbReference type="PANTHER" id="PTHR12957">
    <property type="entry name" value="DEAD/H BOX POLYPEPTIDE 26/DICE1-RELATED"/>
    <property type="match status" value="1"/>
</dbReference>
<name>A0ABN9MN68_9NEOB</name>
<organism evidence="3 4">
    <name type="scientific">Ranitomeya imitator</name>
    <name type="common">mimic poison frog</name>
    <dbReference type="NCBI Taxonomy" id="111125"/>
    <lineage>
        <taxon>Eukaryota</taxon>
        <taxon>Metazoa</taxon>
        <taxon>Chordata</taxon>
        <taxon>Craniata</taxon>
        <taxon>Vertebrata</taxon>
        <taxon>Euteleostomi</taxon>
        <taxon>Amphibia</taxon>
        <taxon>Batrachia</taxon>
        <taxon>Anura</taxon>
        <taxon>Neobatrachia</taxon>
        <taxon>Hyloidea</taxon>
        <taxon>Dendrobatidae</taxon>
        <taxon>Dendrobatinae</taxon>
        <taxon>Ranitomeya</taxon>
    </lineage>
</organism>
<gene>
    <name evidence="3" type="ORF">RIMI_LOCUS22916320</name>
</gene>
<accession>A0ABN9MN68</accession>
<comment type="caution">
    <text evidence="3">The sequence shown here is derived from an EMBL/GenBank/DDBJ whole genome shotgun (WGS) entry which is preliminary data.</text>
</comment>
<reference evidence="3" key="1">
    <citation type="submission" date="2023-07" db="EMBL/GenBank/DDBJ databases">
        <authorList>
            <person name="Stuckert A."/>
        </authorList>
    </citation>
    <scope>NUCLEOTIDE SEQUENCE</scope>
</reference>
<dbReference type="Pfam" id="PF15300">
    <property type="entry name" value="INT_SG_DDX_CT_C"/>
    <property type="match status" value="1"/>
</dbReference>
<evidence type="ECO:0000313" key="3">
    <source>
        <dbReference type="EMBL" id="CAJ0968215.1"/>
    </source>
</evidence>
<dbReference type="InterPro" id="IPR051113">
    <property type="entry name" value="Integrator_subunit6"/>
</dbReference>
<sequence>MNAKVPSFVSRYRDPRSQEGMRCFKIYPGQVDKGNHSGGLSHHGHDCSGRNQGSFNKSGGGFLGRSAPGLSRTGNIGGLSTALQNAADKPLMPGMMIDEADEFVTGHQNKHKRPGEPNMQGVPKRRRCMSPLLRNRPPSPVVNNHVGGKGSPAPAIQSPADMPKPAAINKHPSLHNILPTENAENYDDDDDEEHLCTEEFLSDSDDFESLSQDSLNSLLSTANSTENGDPDCFDSNNSNLFIGRSKPPGDLGNCFNNGTAAFSHKMRRLRPCRSYEEVNVELKRRIMKEIRKPGRTFCGSMKPELSVRGDEGKTKQEYETIFSLLKDVQGNLQARLHFLQNVIKEAARFKKRMLIEQLEEFLEEIHKANQVNHVNSS</sequence>
<keyword evidence="4" id="KW-1185">Reference proteome</keyword>
<dbReference type="PANTHER" id="PTHR12957:SF23">
    <property type="entry name" value="INTEGRATOR COMPLEX SUBUNIT 6"/>
    <property type="match status" value="1"/>
</dbReference>
<protein>
    <recommendedName>
        <fullName evidence="2">INTS6/SAGE1/DDX26B/CT45 C-terminal domain-containing protein</fullName>
    </recommendedName>
</protein>
<evidence type="ECO:0000259" key="2">
    <source>
        <dbReference type="Pfam" id="PF15300"/>
    </source>
</evidence>
<proteinExistence type="predicted"/>
<dbReference type="InterPro" id="IPR029307">
    <property type="entry name" value="INT_SG_DDX_CT_C"/>
</dbReference>
<dbReference type="EMBL" id="CAUEEQ010079058">
    <property type="protein sequence ID" value="CAJ0968215.1"/>
    <property type="molecule type" value="Genomic_DNA"/>
</dbReference>
<feature type="domain" description="INTS6/SAGE1/DDX26B/CT45 C-terminal" evidence="2">
    <location>
        <begin position="316"/>
        <end position="360"/>
    </location>
</feature>
<dbReference type="Proteomes" id="UP001176940">
    <property type="component" value="Unassembled WGS sequence"/>
</dbReference>
<evidence type="ECO:0000313" key="4">
    <source>
        <dbReference type="Proteomes" id="UP001176940"/>
    </source>
</evidence>
<evidence type="ECO:0000256" key="1">
    <source>
        <dbReference type="SAM" id="MobiDB-lite"/>
    </source>
</evidence>
<feature type="region of interest" description="Disordered" evidence="1">
    <location>
        <begin position="131"/>
        <end position="160"/>
    </location>
</feature>